<evidence type="ECO:0000259" key="7">
    <source>
        <dbReference type="PROSITE" id="PS51192"/>
    </source>
</evidence>
<organism evidence="10">
    <name type="scientific">Arion vulgaris</name>
    <dbReference type="NCBI Taxonomy" id="1028688"/>
    <lineage>
        <taxon>Eukaryota</taxon>
        <taxon>Metazoa</taxon>
        <taxon>Spiralia</taxon>
        <taxon>Lophotrochozoa</taxon>
        <taxon>Mollusca</taxon>
        <taxon>Gastropoda</taxon>
        <taxon>Heterobranchia</taxon>
        <taxon>Euthyneura</taxon>
        <taxon>Panpulmonata</taxon>
        <taxon>Eupulmonata</taxon>
        <taxon>Stylommatophora</taxon>
        <taxon>Helicina</taxon>
        <taxon>Arionoidea</taxon>
        <taxon>Arionidae</taxon>
        <taxon>Arion</taxon>
    </lineage>
</organism>
<dbReference type="PROSITE" id="PS51194">
    <property type="entry name" value="HELICASE_CTER"/>
    <property type="match status" value="1"/>
</dbReference>
<feature type="short sequence motif" description="Q motif" evidence="6">
    <location>
        <begin position="131"/>
        <end position="159"/>
    </location>
</feature>
<name>A0A0B6ZDY2_9EUPU</name>
<evidence type="ECO:0000259" key="9">
    <source>
        <dbReference type="PROSITE" id="PS51195"/>
    </source>
</evidence>
<dbReference type="PANTHER" id="PTHR47960">
    <property type="entry name" value="DEAD-BOX ATP-DEPENDENT RNA HELICASE 50"/>
    <property type="match status" value="1"/>
</dbReference>
<dbReference type="InterPro" id="IPR014014">
    <property type="entry name" value="RNA_helicase_DEAD_Q_motif"/>
</dbReference>
<dbReference type="Gene3D" id="3.40.50.300">
    <property type="entry name" value="P-loop containing nucleotide triphosphate hydrolases"/>
    <property type="match status" value="2"/>
</dbReference>
<evidence type="ECO:0000256" key="1">
    <source>
        <dbReference type="ARBA" id="ARBA00012552"/>
    </source>
</evidence>
<protein>
    <recommendedName>
        <fullName evidence="1">RNA helicase</fullName>
        <ecNumber evidence="1">3.6.4.13</ecNumber>
    </recommendedName>
</protein>
<evidence type="ECO:0000256" key="4">
    <source>
        <dbReference type="ARBA" id="ARBA00022806"/>
    </source>
</evidence>
<evidence type="ECO:0000256" key="6">
    <source>
        <dbReference type="PROSITE-ProRule" id="PRU00552"/>
    </source>
</evidence>
<keyword evidence="3" id="KW-0378">Hydrolase</keyword>
<keyword evidence="2" id="KW-0547">Nucleotide-binding</keyword>
<feature type="domain" description="Helicase C-terminal" evidence="8">
    <location>
        <begin position="387"/>
        <end position="538"/>
    </location>
</feature>
<sequence length="548" mass="61805">MLKIIPLRCGMKVPQRLASRLIWQSISSTETDENLIRITCPKKLKDQFESRQKKRQNLSGKFHSHSKGQQLISCKRKDYNFYKGEKFDSFNVKSLVSCGWKNSTRRVGDHFTLLPHSENPSLQLHGEEDMLSFHELGINERLCAGLQELGFERPTEIQKLAIPSLLRGENAICAAETGSGKTLAYLLSAIELILRQRNALKKFENSGVSHADTNENNPSTVIITPNRELTHQVMSVAETLQPYADFVPYCLSGGTQVRRPKASSMDVLVSTPGILKRFLASNRIHRTNLQHLIIDESDTLLDDSFITDLIEIIRLFQVSPAEIVDSQIPFQVGTQIVLFSATLPRNVEDALGDVLSVDSMSRITTDALHQLQPHVNQKFIRVQSSSKPEKLITLLKDKVTTTLVFVKNNKTCYYIAKLLEENGVDCLMLNGDMSSEDRAGVFNKFKEGYSNILIATDIISRGLDTTNVQHVVNYDFPTFMSDYIHRVGRVGRVGVKHTGYVTSFVTYKWDVDLLWKIETAARSKKKLDNVNANIKKALNVFKPTDDDS</sequence>
<dbReference type="SMART" id="SM00490">
    <property type="entry name" value="HELICc"/>
    <property type="match status" value="1"/>
</dbReference>
<accession>A0A0B6ZDY2</accession>
<dbReference type="PROSITE" id="PS51192">
    <property type="entry name" value="HELICASE_ATP_BIND_1"/>
    <property type="match status" value="1"/>
</dbReference>
<dbReference type="PROSITE" id="PS51195">
    <property type="entry name" value="Q_MOTIF"/>
    <property type="match status" value="1"/>
</dbReference>
<evidence type="ECO:0000256" key="3">
    <source>
        <dbReference type="ARBA" id="ARBA00022801"/>
    </source>
</evidence>
<dbReference type="InterPro" id="IPR027417">
    <property type="entry name" value="P-loop_NTPase"/>
</dbReference>
<dbReference type="GO" id="GO:0005524">
    <property type="term" value="F:ATP binding"/>
    <property type="evidence" value="ECO:0007669"/>
    <property type="project" value="UniProtKB-KW"/>
</dbReference>
<evidence type="ECO:0000259" key="8">
    <source>
        <dbReference type="PROSITE" id="PS51194"/>
    </source>
</evidence>
<evidence type="ECO:0000256" key="2">
    <source>
        <dbReference type="ARBA" id="ARBA00022741"/>
    </source>
</evidence>
<dbReference type="SUPFAM" id="SSF52540">
    <property type="entry name" value="P-loop containing nucleoside triphosphate hydrolases"/>
    <property type="match status" value="1"/>
</dbReference>
<proteinExistence type="predicted"/>
<feature type="domain" description="Helicase ATP-binding" evidence="7">
    <location>
        <begin position="162"/>
        <end position="361"/>
    </location>
</feature>
<evidence type="ECO:0000256" key="5">
    <source>
        <dbReference type="ARBA" id="ARBA00022840"/>
    </source>
</evidence>
<dbReference type="Pfam" id="PF00270">
    <property type="entry name" value="DEAD"/>
    <property type="match status" value="1"/>
</dbReference>
<dbReference type="SMART" id="SM00487">
    <property type="entry name" value="DEXDc"/>
    <property type="match status" value="1"/>
</dbReference>
<evidence type="ECO:0000313" key="10">
    <source>
        <dbReference type="EMBL" id="CEK66819.1"/>
    </source>
</evidence>
<dbReference type="EC" id="3.6.4.13" evidence="1"/>
<dbReference type="GO" id="GO:0016787">
    <property type="term" value="F:hydrolase activity"/>
    <property type="evidence" value="ECO:0007669"/>
    <property type="project" value="UniProtKB-KW"/>
</dbReference>
<feature type="domain" description="DEAD-box RNA helicase Q" evidence="9">
    <location>
        <begin position="131"/>
        <end position="159"/>
    </location>
</feature>
<gene>
    <name evidence="10" type="primary">ORF60295</name>
</gene>
<keyword evidence="5" id="KW-0067">ATP-binding</keyword>
<dbReference type="EMBL" id="HACG01019954">
    <property type="protein sequence ID" value="CEK66819.1"/>
    <property type="molecule type" value="Transcribed_RNA"/>
</dbReference>
<reference evidence="10" key="1">
    <citation type="submission" date="2014-12" db="EMBL/GenBank/DDBJ databases">
        <title>Insight into the proteome of Arion vulgaris.</title>
        <authorList>
            <person name="Aradska J."/>
            <person name="Bulat T."/>
            <person name="Smidak R."/>
            <person name="Sarate P."/>
            <person name="Gangsoo J."/>
            <person name="Sialana F."/>
            <person name="Bilban M."/>
            <person name="Lubec G."/>
        </authorList>
    </citation>
    <scope>NUCLEOTIDE SEQUENCE</scope>
    <source>
        <tissue evidence="10">Skin</tissue>
    </source>
</reference>
<keyword evidence="4" id="KW-0347">Helicase</keyword>
<dbReference type="InterPro" id="IPR001650">
    <property type="entry name" value="Helicase_C-like"/>
</dbReference>
<dbReference type="InterPro" id="IPR011545">
    <property type="entry name" value="DEAD/DEAH_box_helicase_dom"/>
</dbReference>
<dbReference type="AlphaFoldDB" id="A0A0B6ZDY2"/>
<dbReference type="GO" id="GO:0003676">
    <property type="term" value="F:nucleic acid binding"/>
    <property type="evidence" value="ECO:0007669"/>
    <property type="project" value="InterPro"/>
</dbReference>
<dbReference type="GO" id="GO:0003724">
    <property type="term" value="F:RNA helicase activity"/>
    <property type="evidence" value="ECO:0007669"/>
    <property type="project" value="UniProtKB-EC"/>
</dbReference>
<dbReference type="InterPro" id="IPR014001">
    <property type="entry name" value="Helicase_ATP-bd"/>
</dbReference>
<dbReference type="Pfam" id="PF00271">
    <property type="entry name" value="Helicase_C"/>
    <property type="match status" value="1"/>
</dbReference>
<dbReference type="CDD" id="cd18787">
    <property type="entry name" value="SF2_C_DEAD"/>
    <property type="match status" value="1"/>
</dbReference>